<evidence type="ECO:0000313" key="2">
    <source>
        <dbReference type="EMBL" id="GCD97682.1"/>
    </source>
</evidence>
<feature type="region of interest" description="Disordered" evidence="1">
    <location>
        <begin position="65"/>
        <end position="105"/>
    </location>
</feature>
<sequence length="105" mass="11203">MAFREPPEGEIVFGRVGEGVPPLAGRPSPGRVQARRVGAREGDKPLPYQCPVVMLDRLRRRPGGEIAPGRIVHPGTNLVDARPTLLPTAPTTTPRSAVAADTPRP</sequence>
<feature type="region of interest" description="Disordered" evidence="1">
    <location>
        <begin position="1"/>
        <end position="46"/>
    </location>
</feature>
<feature type="compositionally biased region" description="Low complexity" evidence="1">
    <location>
        <begin position="81"/>
        <end position="95"/>
    </location>
</feature>
<name>A0A401YSY9_9ACTN</name>
<evidence type="ECO:0000313" key="3">
    <source>
        <dbReference type="Proteomes" id="UP000286931"/>
    </source>
</evidence>
<comment type="caution">
    <text evidence="2">The sequence shown here is derived from an EMBL/GenBank/DDBJ whole genome shotgun (WGS) entry which is preliminary data.</text>
</comment>
<dbReference type="EMBL" id="BIFH01000025">
    <property type="protein sequence ID" value="GCD97682.1"/>
    <property type="molecule type" value="Genomic_DNA"/>
</dbReference>
<evidence type="ECO:0000256" key="1">
    <source>
        <dbReference type="SAM" id="MobiDB-lite"/>
    </source>
</evidence>
<keyword evidence="3" id="KW-1185">Reference proteome</keyword>
<gene>
    <name evidence="2" type="ORF">EHYA_05378</name>
</gene>
<organism evidence="2 3">
    <name type="scientific">Embleya hyalina</name>
    <dbReference type="NCBI Taxonomy" id="516124"/>
    <lineage>
        <taxon>Bacteria</taxon>
        <taxon>Bacillati</taxon>
        <taxon>Actinomycetota</taxon>
        <taxon>Actinomycetes</taxon>
        <taxon>Kitasatosporales</taxon>
        <taxon>Streptomycetaceae</taxon>
        <taxon>Embleya</taxon>
    </lineage>
</organism>
<proteinExistence type="predicted"/>
<dbReference type="AlphaFoldDB" id="A0A401YSY9"/>
<dbReference type="Proteomes" id="UP000286931">
    <property type="component" value="Unassembled WGS sequence"/>
</dbReference>
<reference evidence="2 3" key="1">
    <citation type="submission" date="2018-12" db="EMBL/GenBank/DDBJ databases">
        <title>Draft genome sequence of Embleya hyalina NBRC 13850T.</title>
        <authorList>
            <person name="Komaki H."/>
            <person name="Hosoyama A."/>
            <person name="Kimura A."/>
            <person name="Ichikawa N."/>
            <person name="Tamura T."/>
        </authorList>
    </citation>
    <scope>NUCLEOTIDE SEQUENCE [LARGE SCALE GENOMIC DNA]</scope>
    <source>
        <strain evidence="2 3">NBRC 13850</strain>
    </source>
</reference>
<protein>
    <submittedName>
        <fullName evidence="2">Uncharacterized protein</fullName>
    </submittedName>
</protein>
<accession>A0A401YSY9</accession>